<sequence>MGQQIHSSYQAPWWLKSPHLQTILPTLLRKRPSLAWVWERLELNDGDFIDLAWYPRPQAPLVLMMHGLEGSLNSHYAATLVQALHTAGFAVVFMLLRGRGREPNRLAKSYHSGASADLAEVLAQLQARGQLPAAAVGISLSANLLLKYLGETAATSPLKAAVAISAPFQLAVCAKKLERGFARIYGQYLLKQLKASYRKKFKQLAAPTPVDLSAIQTIYEFDDQITAPFNHFVNATDYYQRSSSAQFLGKIQTPTLILHALDDPFMRPSIVPSPEQLSPSVSLELTKHGGHVGFMTGRVPWKLGYWLDERVPAWLKAQILDSTR</sequence>
<comment type="similarity">
    <text evidence="1">Belongs to the AB hydrolase superfamily. AB hydrolase 4 family.</text>
</comment>
<dbReference type="PIRSF" id="PIRSF005211">
    <property type="entry name" value="Ab_hydro_YheT"/>
    <property type="match status" value="1"/>
</dbReference>
<feature type="active site" description="Charge relay system" evidence="2">
    <location>
        <position position="291"/>
    </location>
</feature>
<evidence type="ECO:0000313" key="5">
    <source>
        <dbReference type="Proteomes" id="UP000190460"/>
    </source>
</evidence>
<keyword evidence="5" id="KW-1185">Reference proteome</keyword>
<dbReference type="InterPro" id="IPR000073">
    <property type="entry name" value="AB_hydrolase_1"/>
</dbReference>
<evidence type="ECO:0000256" key="2">
    <source>
        <dbReference type="PIRSR" id="PIRSR005211-1"/>
    </source>
</evidence>
<dbReference type="NCBIfam" id="NF008218">
    <property type="entry name" value="PRK10985.1"/>
    <property type="match status" value="1"/>
</dbReference>
<dbReference type="Gene3D" id="3.40.50.1820">
    <property type="entry name" value="alpha/beta hydrolase"/>
    <property type="match status" value="1"/>
</dbReference>
<dbReference type="GO" id="GO:0034338">
    <property type="term" value="F:short-chain carboxylesterase activity"/>
    <property type="evidence" value="ECO:0007669"/>
    <property type="project" value="TreeGrafter"/>
</dbReference>
<dbReference type="InterPro" id="IPR050960">
    <property type="entry name" value="AB_hydrolase_4_sf"/>
</dbReference>
<protein>
    <recommendedName>
        <fullName evidence="3">AB hydrolase-1 domain-containing protein</fullName>
    </recommendedName>
</protein>
<reference evidence="4 5" key="1">
    <citation type="submission" date="2017-02" db="EMBL/GenBank/DDBJ databases">
        <authorList>
            <person name="Peterson S.W."/>
        </authorList>
    </citation>
    <scope>NUCLEOTIDE SEQUENCE [LARGE SCALE GENOMIC DNA]</scope>
    <source>
        <strain evidence="4 5">ATCC 49788</strain>
    </source>
</reference>
<evidence type="ECO:0000256" key="1">
    <source>
        <dbReference type="ARBA" id="ARBA00010884"/>
    </source>
</evidence>
<organism evidence="4 5">
    <name type="scientific">Thiothrix eikelboomii</name>
    <dbReference type="NCBI Taxonomy" id="92487"/>
    <lineage>
        <taxon>Bacteria</taxon>
        <taxon>Pseudomonadati</taxon>
        <taxon>Pseudomonadota</taxon>
        <taxon>Gammaproteobacteria</taxon>
        <taxon>Thiotrichales</taxon>
        <taxon>Thiotrichaceae</taxon>
        <taxon>Thiothrix</taxon>
    </lineage>
</organism>
<dbReference type="AlphaFoldDB" id="A0A1T4WTD5"/>
<dbReference type="PANTHER" id="PTHR10794:SF94">
    <property type="entry name" value="ESTERASE YHET-RELATED"/>
    <property type="match status" value="1"/>
</dbReference>
<dbReference type="RefSeq" id="WP_078922566.1">
    <property type="nucleotide sequence ID" value="NZ_FUYB01000009.1"/>
</dbReference>
<feature type="domain" description="AB hydrolase-1" evidence="3">
    <location>
        <begin position="60"/>
        <end position="297"/>
    </location>
</feature>
<dbReference type="SUPFAM" id="SSF53474">
    <property type="entry name" value="alpha/beta-Hydrolases"/>
    <property type="match status" value="1"/>
</dbReference>
<dbReference type="GO" id="GO:0047372">
    <property type="term" value="F:monoacylglycerol lipase activity"/>
    <property type="evidence" value="ECO:0007669"/>
    <property type="project" value="TreeGrafter"/>
</dbReference>
<feature type="active site" description="Charge relay system" evidence="2">
    <location>
        <position position="139"/>
    </location>
</feature>
<dbReference type="PANTHER" id="PTHR10794">
    <property type="entry name" value="ABHYDROLASE DOMAIN-CONTAINING PROTEIN"/>
    <property type="match status" value="1"/>
</dbReference>
<dbReference type="InterPro" id="IPR029058">
    <property type="entry name" value="AB_hydrolase_fold"/>
</dbReference>
<dbReference type="Pfam" id="PF00561">
    <property type="entry name" value="Abhydrolase_1"/>
    <property type="match status" value="1"/>
</dbReference>
<feature type="active site" description="Charge relay system" evidence="2">
    <location>
        <position position="263"/>
    </location>
</feature>
<accession>A0A1T4WTD5</accession>
<gene>
    <name evidence="4" type="ORF">SAMN02745130_02099</name>
</gene>
<dbReference type="Proteomes" id="UP000190460">
    <property type="component" value="Unassembled WGS sequence"/>
</dbReference>
<dbReference type="STRING" id="92487.SAMN02745130_02099"/>
<evidence type="ECO:0000259" key="3">
    <source>
        <dbReference type="Pfam" id="PF00561"/>
    </source>
</evidence>
<dbReference type="InterPro" id="IPR012020">
    <property type="entry name" value="ABHD4"/>
</dbReference>
<name>A0A1T4WTD5_9GAMM</name>
<proteinExistence type="inferred from homology"/>
<evidence type="ECO:0000313" key="4">
    <source>
        <dbReference type="EMBL" id="SKA80632.1"/>
    </source>
</evidence>
<dbReference type="OrthoDB" id="332676at2"/>
<dbReference type="EMBL" id="FUYB01000009">
    <property type="protein sequence ID" value="SKA80632.1"/>
    <property type="molecule type" value="Genomic_DNA"/>
</dbReference>